<dbReference type="SUPFAM" id="SSF46689">
    <property type="entry name" value="Homeodomain-like"/>
    <property type="match status" value="1"/>
</dbReference>
<dbReference type="PANTHER" id="PTHR47506:SF3">
    <property type="entry name" value="HTH-TYPE TRANSCRIPTIONAL REGULATOR LMRA"/>
    <property type="match status" value="1"/>
</dbReference>
<dbReference type="Pfam" id="PF00440">
    <property type="entry name" value="TetR_N"/>
    <property type="match status" value="1"/>
</dbReference>
<comment type="caution">
    <text evidence="6">The sequence shown here is derived from an EMBL/GenBank/DDBJ whole genome shotgun (WGS) entry which is preliminary data.</text>
</comment>
<dbReference type="InterPro" id="IPR001647">
    <property type="entry name" value="HTH_TetR"/>
</dbReference>
<dbReference type="Gene3D" id="1.10.357.10">
    <property type="entry name" value="Tetracycline Repressor, domain 2"/>
    <property type="match status" value="1"/>
</dbReference>
<feature type="DNA-binding region" description="H-T-H motif" evidence="4">
    <location>
        <begin position="28"/>
        <end position="47"/>
    </location>
</feature>
<keyword evidence="3" id="KW-0804">Transcription</keyword>
<evidence type="ECO:0000256" key="3">
    <source>
        <dbReference type="ARBA" id="ARBA00023163"/>
    </source>
</evidence>
<dbReference type="EMBL" id="JAGINW010000001">
    <property type="protein sequence ID" value="MBP2325413.1"/>
    <property type="molecule type" value="Genomic_DNA"/>
</dbReference>
<evidence type="ECO:0000256" key="1">
    <source>
        <dbReference type="ARBA" id="ARBA00023015"/>
    </source>
</evidence>
<dbReference type="InterPro" id="IPR009057">
    <property type="entry name" value="Homeodomain-like_sf"/>
</dbReference>
<evidence type="ECO:0000313" key="7">
    <source>
        <dbReference type="Proteomes" id="UP001519332"/>
    </source>
</evidence>
<evidence type="ECO:0000313" key="6">
    <source>
        <dbReference type="EMBL" id="MBP2325413.1"/>
    </source>
</evidence>
<keyword evidence="7" id="KW-1185">Reference proteome</keyword>
<accession>A0ABS4TLX5</accession>
<feature type="domain" description="HTH tetR-type" evidence="5">
    <location>
        <begin position="5"/>
        <end position="65"/>
    </location>
</feature>
<dbReference type="Proteomes" id="UP001519332">
    <property type="component" value="Unassembled WGS sequence"/>
</dbReference>
<dbReference type="PANTHER" id="PTHR47506">
    <property type="entry name" value="TRANSCRIPTIONAL REGULATORY PROTEIN"/>
    <property type="match status" value="1"/>
</dbReference>
<gene>
    <name evidence="6" type="ORF">JOF56_005798</name>
</gene>
<dbReference type="InterPro" id="IPR036271">
    <property type="entry name" value="Tet_transcr_reg_TetR-rel_C_sf"/>
</dbReference>
<keyword evidence="2 4" id="KW-0238">DNA-binding</keyword>
<protein>
    <submittedName>
        <fullName evidence="6">TetR/AcrR family transcriptional repressor of nem operon</fullName>
    </submittedName>
</protein>
<name>A0ABS4TLX5_9PSEU</name>
<evidence type="ECO:0000256" key="4">
    <source>
        <dbReference type="PROSITE-ProRule" id="PRU00335"/>
    </source>
</evidence>
<evidence type="ECO:0000259" key="5">
    <source>
        <dbReference type="PROSITE" id="PS50977"/>
    </source>
</evidence>
<keyword evidence="1" id="KW-0805">Transcription regulation</keyword>
<dbReference type="PRINTS" id="PR00455">
    <property type="entry name" value="HTHTETR"/>
</dbReference>
<dbReference type="InterPro" id="IPR054156">
    <property type="entry name" value="YxaF_TetR_C"/>
</dbReference>
<evidence type="ECO:0000256" key="2">
    <source>
        <dbReference type="ARBA" id="ARBA00023125"/>
    </source>
</evidence>
<dbReference type="Pfam" id="PF21993">
    <property type="entry name" value="TetR_C_13_2"/>
    <property type="match status" value="1"/>
</dbReference>
<reference evidence="6 7" key="1">
    <citation type="submission" date="2021-03" db="EMBL/GenBank/DDBJ databases">
        <title>Sequencing the genomes of 1000 actinobacteria strains.</title>
        <authorList>
            <person name="Klenk H.-P."/>
        </authorList>
    </citation>
    <scope>NUCLEOTIDE SEQUENCE [LARGE SCALE GENOMIC DNA]</scope>
    <source>
        <strain evidence="6 7">DSM 46670</strain>
    </source>
</reference>
<dbReference type="RefSeq" id="WP_209642614.1">
    <property type="nucleotide sequence ID" value="NZ_JAGINW010000001.1"/>
</dbReference>
<proteinExistence type="predicted"/>
<dbReference type="SUPFAM" id="SSF48498">
    <property type="entry name" value="Tetracyclin repressor-like, C-terminal domain"/>
    <property type="match status" value="1"/>
</dbReference>
<sequence>MQQGVISRDRIVRSAAKLFLTRSYNSVGIADLCTAADVRKGSFYHFFPSKADLAKAVIDLHAAEFERQFDEAESASSAERLYAVAGAVARVQGAFEAKFGRIVGCPFGNLAAELSTTDDDLRVHVAAVFERWEQRILAACRGASLRVEPETLARMILAQIQGMILLAKVRGLAADEIAANIRTLIRTSLKEPS</sequence>
<organism evidence="6 7">
    <name type="scientific">Kibdelosporangium banguiense</name>
    <dbReference type="NCBI Taxonomy" id="1365924"/>
    <lineage>
        <taxon>Bacteria</taxon>
        <taxon>Bacillati</taxon>
        <taxon>Actinomycetota</taxon>
        <taxon>Actinomycetes</taxon>
        <taxon>Pseudonocardiales</taxon>
        <taxon>Pseudonocardiaceae</taxon>
        <taxon>Kibdelosporangium</taxon>
    </lineage>
</organism>
<dbReference type="PROSITE" id="PS50977">
    <property type="entry name" value="HTH_TETR_2"/>
    <property type="match status" value="1"/>
</dbReference>